<dbReference type="EnsemblPlants" id="KQJ92980">
    <property type="protein sequence ID" value="KQJ92980"/>
    <property type="gene ID" value="BRADI_3g02010v3"/>
</dbReference>
<dbReference type="PANTHER" id="PTHR31676:SF14">
    <property type="entry name" value="OS03G0393600 PROTEIN"/>
    <property type="match status" value="1"/>
</dbReference>
<protein>
    <recommendedName>
        <fullName evidence="5">Late embryogenesis abundant protein LEA-2 subgroup domain-containing protein</fullName>
    </recommendedName>
</protein>
<dbReference type="RefSeq" id="XP_010236235.1">
    <property type="nucleotide sequence ID" value="XM_010237933.1"/>
</dbReference>
<dbReference type="InterPro" id="IPR007493">
    <property type="entry name" value="DUF538"/>
</dbReference>
<evidence type="ECO:0000256" key="1">
    <source>
        <dbReference type="SAM" id="SignalP"/>
    </source>
</evidence>
<organism evidence="2">
    <name type="scientific">Brachypodium distachyon</name>
    <name type="common">Purple false brome</name>
    <name type="synonym">Trachynia distachya</name>
    <dbReference type="NCBI Taxonomy" id="15368"/>
    <lineage>
        <taxon>Eukaryota</taxon>
        <taxon>Viridiplantae</taxon>
        <taxon>Streptophyta</taxon>
        <taxon>Embryophyta</taxon>
        <taxon>Tracheophyta</taxon>
        <taxon>Spermatophyta</taxon>
        <taxon>Magnoliopsida</taxon>
        <taxon>Liliopsida</taxon>
        <taxon>Poales</taxon>
        <taxon>Poaceae</taxon>
        <taxon>BOP clade</taxon>
        <taxon>Pooideae</taxon>
        <taxon>Stipodae</taxon>
        <taxon>Brachypodieae</taxon>
        <taxon>Brachypodium</taxon>
    </lineage>
</organism>
<dbReference type="Pfam" id="PF04398">
    <property type="entry name" value="DUF538"/>
    <property type="match status" value="1"/>
</dbReference>
<sequence>MAIQHLLLVVFMASILHATSSATTNSTLAVATAYDALVQNNLPRGLLPQGVLSYSLIEGALDVALPYVCDVSISVAGTEYKFRYSRSVGGAIQSESITQVYGVRVQVDQAWVGLSQVQRAGKHVDLQLETARVSLPVRSLARSPECTQI</sequence>
<dbReference type="OrthoDB" id="674545at2759"/>
<dbReference type="FunCoup" id="I1HWJ8">
    <property type="interactions" value="817"/>
</dbReference>
<dbReference type="eggNOG" id="ENOG502R3FH">
    <property type="taxonomic scope" value="Eukaryota"/>
</dbReference>
<reference evidence="2 3" key="1">
    <citation type="journal article" date="2010" name="Nature">
        <title>Genome sequencing and analysis of the model grass Brachypodium distachyon.</title>
        <authorList>
            <consortium name="International Brachypodium Initiative"/>
        </authorList>
    </citation>
    <scope>NUCLEOTIDE SEQUENCE [LARGE SCALE GENOMIC DNA]</scope>
    <source>
        <strain evidence="2 3">Bd21</strain>
    </source>
</reference>
<feature type="chain" id="PRO_5014094915" description="Late embryogenesis abundant protein LEA-2 subgroup domain-containing protein" evidence="1">
    <location>
        <begin position="22"/>
        <end position="149"/>
    </location>
</feature>
<reference evidence="3" key="3">
    <citation type="submission" date="2018-08" db="UniProtKB">
        <authorList>
            <consortium name="EnsemblPlants"/>
        </authorList>
    </citation>
    <scope>IDENTIFICATION</scope>
    <source>
        <strain evidence="3">cv. Bd21</strain>
    </source>
</reference>
<dbReference type="Gene3D" id="2.30.240.10">
    <property type="entry name" value="At5g01610-like"/>
    <property type="match status" value="1"/>
</dbReference>
<dbReference type="Gramene" id="KQJ92980">
    <property type="protein sequence ID" value="KQJ92980"/>
    <property type="gene ID" value="BRADI_3g02010v3"/>
</dbReference>
<evidence type="ECO:0008006" key="5">
    <source>
        <dbReference type="Google" id="ProtNLM"/>
    </source>
</evidence>
<name>I1HWJ8_BRADI</name>
<keyword evidence="1" id="KW-0732">Signal</keyword>
<dbReference type="HOGENOM" id="CLU_089542_5_0_1"/>
<reference evidence="2" key="2">
    <citation type="submission" date="2017-06" db="EMBL/GenBank/DDBJ databases">
        <title>WGS assembly of Brachypodium distachyon.</title>
        <authorList>
            <consortium name="The International Brachypodium Initiative"/>
            <person name="Lucas S."/>
            <person name="Harmon-Smith M."/>
            <person name="Lail K."/>
            <person name="Tice H."/>
            <person name="Grimwood J."/>
            <person name="Bruce D."/>
            <person name="Barry K."/>
            <person name="Shu S."/>
            <person name="Lindquist E."/>
            <person name="Wang M."/>
            <person name="Pitluck S."/>
            <person name="Vogel J.P."/>
            <person name="Garvin D.F."/>
            <person name="Mockler T.C."/>
            <person name="Schmutz J."/>
            <person name="Rokhsar D."/>
            <person name="Bevan M.W."/>
        </authorList>
    </citation>
    <scope>NUCLEOTIDE SEQUENCE</scope>
    <source>
        <strain evidence="2">Bd21</strain>
    </source>
</reference>
<dbReference type="SUPFAM" id="SSF141562">
    <property type="entry name" value="At5g01610-like"/>
    <property type="match status" value="1"/>
</dbReference>
<dbReference type="EMBL" id="CM000882">
    <property type="protein sequence ID" value="KQJ92980.1"/>
    <property type="molecule type" value="Genomic_DNA"/>
</dbReference>
<dbReference type="PANTHER" id="PTHR31676">
    <property type="entry name" value="T31J12.3 PROTEIN-RELATED"/>
    <property type="match status" value="1"/>
</dbReference>
<keyword evidence="4" id="KW-1185">Reference proteome</keyword>
<evidence type="ECO:0000313" key="3">
    <source>
        <dbReference type="EnsemblPlants" id="KQJ92980"/>
    </source>
</evidence>
<dbReference type="InterPro" id="IPR036758">
    <property type="entry name" value="At5g01610-like"/>
</dbReference>
<feature type="signal peptide" evidence="1">
    <location>
        <begin position="1"/>
        <end position="21"/>
    </location>
</feature>
<evidence type="ECO:0000313" key="4">
    <source>
        <dbReference type="Proteomes" id="UP000008810"/>
    </source>
</evidence>
<dbReference type="Proteomes" id="UP000008810">
    <property type="component" value="Chromosome 3"/>
</dbReference>
<proteinExistence type="predicted"/>
<dbReference type="AlphaFoldDB" id="I1HWJ8"/>
<dbReference type="KEGG" id="bdi:104583916"/>
<accession>I1HWJ8</accession>
<gene>
    <name evidence="3" type="primary">LOC104583916</name>
    <name evidence="2" type="ORF">BRADI_3g02010v3</name>
</gene>
<dbReference type="STRING" id="15368.I1HWJ8"/>
<dbReference type="GeneID" id="104583916"/>
<dbReference type="OMA" id="MISILHM"/>
<evidence type="ECO:0000313" key="2">
    <source>
        <dbReference type="EMBL" id="KQJ92980.1"/>
    </source>
</evidence>